<reference evidence="16 17" key="1">
    <citation type="submission" date="2023-08" db="EMBL/GenBank/DDBJ databases">
        <title>A Necator americanus chromosomal reference genome.</title>
        <authorList>
            <person name="Ilik V."/>
            <person name="Petrzelkova K.J."/>
            <person name="Pardy F."/>
            <person name="Fuh T."/>
            <person name="Niatou-Singa F.S."/>
            <person name="Gouil Q."/>
            <person name="Baker L."/>
            <person name="Ritchie M.E."/>
            <person name="Jex A.R."/>
            <person name="Gazzola D."/>
            <person name="Li H."/>
            <person name="Toshio Fujiwara R."/>
            <person name="Zhan B."/>
            <person name="Aroian R.V."/>
            <person name="Pafco B."/>
            <person name="Schwarz E.M."/>
        </authorList>
    </citation>
    <scope>NUCLEOTIDE SEQUENCE [LARGE SCALE GENOMIC DNA]</scope>
    <source>
        <strain evidence="16 17">Aroian</strain>
        <tissue evidence="16">Whole animal</tissue>
    </source>
</reference>
<feature type="chain" id="PRO_5044929226" description="Phosphatidylserine decarboxylase alpha chain" evidence="14">
    <location>
        <begin position="722"/>
        <end position="755"/>
    </location>
</feature>
<dbReference type="InterPro" id="IPR029026">
    <property type="entry name" value="tRNA_m1G_MTases_N"/>
</dbReference>
<dbReference type="SUPFAM" id="SSF50249">
    <property type="entry name" value="Nucleic acid-binding proteins"/>
    <property type="match status" value="1"/>
</dbReference>
<name>A0ABR1CTT2_NECAM</name>
<feature type="active site" description="Charge relay system; for autoendoproteolytic cleavage activity" evidence="14">
    <location>
        <position position="559"/>
    </location>
</feature>
<comment type="similarity">
    <text evidence="2">Belongs to the class IV-like SAM-binding methyltransferase superfamily.</text>
</comment>
<feature type="region of interest" description="Disordered" evidence="15">
    <location>
        <begin position="1"/>
        <end position="32"/>
    </location>
</feature>
<dbReference type="CDD" id="cd18086">
    <property type="entry name" value="HsC9orf114-like"/>
    <property type="match status" value="1"/>
</dbReference>
<accession>A0ABR1CTT2</accession>
<dbReference type="InterPro" id="IPR003817">
    <property type="entry name" value="PS_Dcarbxylase"/>
</dbReference>
<dbReference type="InterPro" id="IPR003750">
    <property type="entry name" value="Put_MeTrfase-C9orf114-like"/>
</dbReference>
<evidence type="ECO:0000313" key="17">
    <source>
        <dbReference type="Proteomes" id="UP001303046"/>
    </source>
</evidence>
<dbReference type="PANTHER" id="PTHR12150">
    <property type="entry name" value="CLASS IV SAM-BINDING METHYLTRANSFERASE-RELATED"/>
    <property type="match status" value="1"/>
</dbReference>
<feature type="topological domain" description="Mitochondrial intermembrane" evidence="14">
    <location>
        <begin position="459"/>
        <end position="755"/>
    </location>
</feature>
<protein>
    <recommendedName>
        <fullName evidence="14">Phosphatidylserine decarboxylase proenzyme, mitochondrial</fullName>
        <ecNumber evidence="14">4.1.1.65</ecNumber>
    </recommendedName>
    <component>
        <recommendedName>
            <fullName evidence="14">Phosphatidylserine decarboxylase beta chain</fullName>
        </recommendedName>
    </component>
    <component>
        <recommendedName>
            <fullName evidence="14">Phosphatidylserine decarboxylase alpha chain</fullName>
        </recommendedName>
    </component>
</protein>
<sequence length="755" mass="85126">MIDKETKRKQRKLGEKLLKRKSASKTWREHKQATAEKREKALLIANQELKQLQESVADDTSSHKKAGNYSISIAVPGSFLNNGQSAELRTYMAGQIARAATLFCVDYVIVYDETSKMTQEHVAAYWSGKWRGDIAPSDSNFESCFHLARILEYVECPQYLRKYLFPFQKPLKYAGLLNPLDAHHHLRSDDVSIPFREGVILDKPVKADRGMLCDVGLEKELELEDKVKLPAATRVTVEITNLGTESKRYRGKLSNARTVRAKTSKYWGYSLQLATNLKEAIDRKKFDLVIGTSPRGEPVSSMYVNTLSDIRILLVFGGVSGVDAALEAEEASAETRAEEAFDRLINSLPYKGTNSERVEENVFITLFDMLFTFSKLLYEVVHSGAVKRSIALSGLRGCSTFTCRTVAQLRITQKVFISQTTPSTPITTKIVKKKRGWAKWLTVSTIVIGSISYMGYLVTPDWREIVDSKHYYSNWKIRTYLSLPFNAASRLVGGIANREIPVWLREPILGFFARMYDCRMDEAVQSDFRAYRSFAAFFNRQLKKEVRPISASSLVSPADGVVLHYGKVEDGKIEYVKGHDYEVASFLGDVEMTQKDELDLYQVVIYLAPGNYHAFHSPTRWVAKMCRHVPGLLLSVRPSLLSHVPHLFCLNERVVLNGNWKHGFFSLSAVAATNVGDIVIDAEPSLRTNLVRRKKDKMLHTEVDMHSAYLPGDRVGEFRLGSTVVLVFQAPPTIRFAIKAGDPLRYGQSLVVDGV</sequence>
<keyword evidence="14" id="KW-0865">Zymogen</keyword>
<evidence type="ECO:0000256" key="9">
    <source>
        <dbReference type="ARBA" id="ARBA00023209"/>
    </source>
</evidence>
<evidence type="ECO:0000256" key="12">
    <source>
        <dbReference type="ARBA" id="ARBA00023317"/>
    </source>
</evidence>
<evidence type="ECO:0000256" key="15">
    <source>
        <dbReference type="SAM" id="MobiDB-lite"/>
    </source>
</evidence>
<evidence type="ECO:0000256" key="8">
    <source>
        <dbReference type="ARBA" id="ARBA00023136"/>
    </source>
</evidence>
<comment type="PTM">
    <text evidence="14">Is synthesized initially as an inactive proenzyme. Formation of the active enzyme involves a self-maturation process in which the active site pyruvoyl group is generated from an internal serine residue via an autocatalytic post-translational modification. Two non-identical subunits are generated from the proenzyme in this reaction, and the pyruvate is formed at the N-terminus of the alpha chain, which is derived from the carboxyl end of the proenzyme. The autoendoproteolytic cleavage occurs by a canonical serine protease mechanism, in which the side chain hydroxyl group of the serine supplies its oxygen atom to form the C-terminus of the beta chain, while the remainder of the serine residue undergoes an oxidative deamination to produce ammonia and the pyruvoyl prosthetic group on the alpha chain. During this reaction, the Ser that is part of the protease active site of the proenzyme becomes the pyruvoyl prosthetic group, which constitutes an essential element of the active site of the mature decarboxylase.</text>
</comment>
<dbReference type="Gene3D" id="2.40.50.140">
    <property type="entry name" value="Nucleic acid-binding proteins"/>
    <property type="match status" value="1"/>
</dbReference>
<evidence type="ECO:0000256" key="2">
    <source>
        <dbReference type="ARBA" id="ARBA00009841"/>
    </source>
</evidence>
<evidence type="ECO:0000256" key="10">
    <source>
        <dbReference type="ARBA" id="ARBA00023239"/>
    </source>
</evidence>
<evidence type="ECO:0000256" key="13">
    <source>
        <dbReference type="ARBA" id="ARBA00045136"/>
    </source>
</evidence>
<gene>
    <name evidence="16" type="primary">Necator_chrIII.g10313</name>
    <name evidence="16" type="ORF">RB195_009548</name>
</gene>
<comment type="catalytic activity">
    <reaction evidence="14">
        <text>a 1,2-diacyl-sn-glycero-3-phospho-L-serine + H(+) = a 1,2-diacyl-sn-glycero-3-phosphoethanolamine + CO2</text>
        <dbReference type="Rhea" id="RHEA:20828"/>
        <dbReference type="ChEBI" id="CHEBI:15378"/>
        <dbReference type="ChEBI" id="CHEBI:16526"/>
        <dbReference type="ChEBI" id="CHEBI:57262"/>
        <dbReference type="ChEBI" id="CHEBI:64612"/>
        <dbReference type="EC" id="4.1.1.65"/>
    </reaction>
</comment>
<keyword evidence="14" id="KW-0496">Mitochondrion</keyword>
<dbReference type="Gene3D" id="3.40.1280.10">
    <property type="match status" value="1"/>
</dbReference>
<dbReference type="InterPro" id="IPR033177">
    <property type="entry name" value="PSD-B"/>
</dbReference>
<comment type="cofactor">
    <cofactor evidence="14">
        <name>pyruvate</name>
        <dbReference type="ChEBI" id="CHEBI:15361"/>
    </cofactor>
    <text evidence="14">Binds 1 pyruvoyl group covalently per subunit.</text>
</comment>
<dbReference type="Pfam" id="PF02666">
    <property type="entry name" value="PS_Dcarbxylase"/>
    <property type="match status" value="1"/>
</dbReference>
<comment type="function">
    <text evidence="13">Catalyzes the formation of phosphatidylethanolamine (PtdEtn) from phosphatidylserine (PtdSer). Plays a central role in phospholipid metabolism and in the interorganelle trafficking of phosphatidylserine. May be involved in lipid droplet biogenesis at the endoplasmic reticulum membrane.</text>
</comment>
<keyword evidence="10 14" id="KW-0456">Lyase</keyword>
<evidence type="ECO:0000313" key="16">
    <source>
        <dbReference type="EMBL" id="KAK6741742.1"/>
    </source>
</evidence>
<dbReference type="SUPFAM" id="SSF75217">
    <property type="entry name" value="alpha/beta knot"/>
    <property type="match status" value="1"/>
</dbReference>
<keyword evidence="12 14" id="KW-0670">Pyruvate</keyword>
<evidence type="ECO:0000256" key="3">
    <source>
        <dbReference type="ARBA" id="ARBA00022516"/>
    </source>
</evidence>
<keyword evidence="8 14" id="KW-0472">Membrane</keyword>
<feature type="chain" id="PRO_5044929225" description="Phosphatidylserine decarboxylase beta chain" evidence="14">
    <location>
        <begin position="1"/>
        <end position="721"/>
    </location>
</feature>
<feature type="modified residue" description="Pyruvic acid (Ser); by autocatalysis" evidence="14">
    <location>
        <position position="722"/>
    </location>
</feature>
<dbReference type="Pfam" id="PF02598">
    <property type="entry name" value="Methyltrn_RNA_3"/>
    <property type="match status" value="1"/>
</dbReference>
<dbReference type="HAMAP" id="MF_03208">
    <property type="entry name" value="PS_decarb_PSD_B_type1_euk"/>
    <property type="match status" value="1"/>
</dbReference>
<dbReference type="Proteomes" id="UP001303046">
    <property type="component" value="Unassembled WGS sequence"/>
</dbReference>
<dbReference type="InterPro" id="IPR033661">
    <property type="entry name" value="PSD_type1_euk"/>
</dbReference>
<evidence type="ECO:0000256" key="5">
    <source>
        <dbReference type="ARBA" id="ARBA00022793"/>
    </source>
</evidence>
<keyword evidence="14" id="KW-0999">Mitochondrion inner membrane</keyword>
<evidence type="ECO:0000256" key="1">
    <source>
        <dbReference type="ARBA" id="ARBA00005189"/>
    </source>
</evidence>
<comment type="caution">
    <text evidence="16">The sequence shown here is derived from an EMBL/GenBank/DDBJ whole genome shotgun (WGS) entry which is preliminary data.</text>
</comment>
<evidence type="ECO:0000256" key="7">
    <source>
        <dbReference type="ARBA" id="ARBA00023098"/>
    </source>
</evidence>
<feature type="active site" description="Charge relay system; for autoendoproteolytic cleavage activity" evidence="14">
    <location>
        <position position="616"/>
    </location>
</feature>
<dbReference type="PANTHER" id="PTHR12150:SF13">
    <property type="entry name" value="METHYLTRANSFERASE C9ORF114-RELATED"/>
    <property type="match status" value="1"/>
</dbReference>
<comment type="similarity">
    <text evidence="14">Belongs to the phosphatidylserine decarboxylase family. PSD-B subfamily. Eukaryotic type I sub-subfamily.</text>
</comment>
<feature type="active site" description="Schiff-base intermediate with substrate; via pyruvic acid; for decarboxylase activity" evidence="14">
    <location>
        <position position="722"/>
    </location>
</feature>
<comment type="pathway">
    <text evidence="14">Phospholipid metabolism; phosphatidylethanolamine biosynthesis; phosphatidylethanolamine from CDP-diacylglycerol: step 2/2.</text>
</comment>
<evidence type="ECO:0000256" key="14">
    <source>
        <dbReference type="HAMAP-Rule" id="MF_03208"/>
    </source>
</evidence>
<keyword evidence="9 14" id="KW-0594">Phospholipid biosynthesis</keyword>
<feature type="compositionally biased region" description="Basic and acidic residues" evidence="15">
    <location>
        <begin position="1"/>
        <end position="17"/>
    </location>
</feature>
<comment type="subunit">
    <text evidence="14">Heterodimer of a large membrane-associated beta subunit and a small pyruvoyl-containing alpha subunit.</text>
</comment>
<evidence type="ECO:0000256" key="6">
    <source>
        <dbReference type="ARBA" id="ARBA00022989"/>
    </source>
</evidence>
<keyword evidence="7 14" id="KW-0443">Lipid metabolism</keyword>
<dbReference type="EMBL" id="JAVFWL010000003">
    <property type="protein sequence ID" value="KAK6741742.1"/>
    <property type="molecule type" value="Genomic_DNA"/>
</dbReference>
<feature type="active site" description="Charge relay system; for autoendoproteolytic cleavage activity" evidence="14">
    <location>
        <position position="722"/>
    </location>
</feature>
<evidence type="ECO:0000256" key="4">
    <source>
        <dbReference type="ARBA" id="ARBA00022692"/>
    </source>
</evidence>
<comment type="subcellular location">
    <molecule>Phosphatidylserine decarboxylase beta chain</molecule>
    <subcellularLocation>
        <location evidence="14">Mitochondrion inner membrane</location>
        <topology evidence="14">Single-pass membrane protein</topology>
        <orientation evidence="14">Intermembrane side</orientation>
    </subcellularLocation>
</comment>
<keyword evidence="3 14" id="KW-0444">Lipid biosynthesis</keyword>
<organism evidence="16 17">
    <name type="scientific">Necator americanus</name>
    <name type="common">Human hookworm</name>
    <dbReference type="NCBI Taxonomy" id="51031"/>
    <lineage>
        <taxon>Eukaryota</taxon>
        <taxon>Metazoa</taxon>
        <taxon>Ecdysozoa</taxon>
        <taxon>Nematoda</taxon>
        <taxon>Chromadorea</taxon>
        <taxon>Rhabditida</taxon>
        <taxon>Rhabditina</taxon>
        <taxon>Rhabditomorpha</taxon>
        <taxon>Strongyloidea</taxon>
        <taxon>Ancylostomatidae</taxon>
        <taxon>Bunostominae</taxon>
        <taxon>Necator</taxon>
    </lineage>
</organism>
<proteinExistence type="inferred from homology"/>
<keyword evidence="4 14" id="KW-0812">Transmembrane</keyword>
<keyword evidence="5 14" id="KW-0210">Decarboxylase</keyword>
<feature type="topological domain" description="Mitochondrial matrix" evidence="14">
    <location>
        <begin position="1"/>
        <end position="439"/>
    </location>
</feature>
<keyword evidence="6 14" id="KW-1133">Transmembrane helix</keyword>
<dbReference type="InterPro" id="IPR029028">
    <property type="entry name" value="Alpha/beta_knot_MTases"/>
</dbReference>
<comment type="pathway">
    <text evidence="1">Lipid metabolism.</text>
</comment>
<comment type="subcellular location">
    <molecule>Phosphatidylserine decarboxylase alpha chain</molecule>
    <subcellularLocation>
        <location evidence="14">Mitochondrion inner membrane</location>
        <topology evidence="14">Peripheral membrane protein</topology>
        <orientation evidence="14">Intermembrane side</orientation>
    </subcellularLocation>
    <text evidence="14">Anchored to the mitochondrial inner membrane through its interaction with the integral membrane beta chain.</text>
</comment>
<feature type="site" description="Cleavage (non-hydrolytic); by autocatalysis" evidence="14">
    <location>
        <begin position="721"/>
        <end position="722"/>
    </location>
</feature>
<keyword evidence="11 14" id="KW-1208">Phospholipid metabolism</keyword>
<dbReference type="InterPro" id="IPR012340">
    <property type="entry name" value="NA-bd_OB-fold"/>
</dbReference>
<keyword evidence="17" id="KW-1185">Reference proteome</keyword>
<dbReference type="EC" id="4.1.1.65" evidence="14"/>
<evidence type="ECO:0000256" key="11">
    <source>
        <dbReference type="ARBA" id="ARBA00023264"/>
    </source>
</evidence>
<dbReference type="NCBIfam" id="TIGR00163">
    <property type="entry name" value="PS_decarb"/>
    <property type="match status" value="1"/>
</dbReference>